<feature type="compositionally biased region" description="Basic and acidic residues" evidence="1">
    <location>
        <begin position="7"/>
        <end position="17"/>
    </location>
</feature>
<dbReference type="PANTHER" id="PTHR23253">
    <property type="entry name" value="EUKARYOTIC TRANSLATION INITIATION FACTOR 4 GAMMA"/>
    <property type="match status" value="1"/>
</dbReference>
<dbReference type="SUPFAM" id="SSF48371">
    <property type="entry name" value="ARM repeat"/>
    <property type="match status" value="1"/>
</dbReference>
<dbReference type="GO" id="GO:0016281">
    <property type="term" value="C:eukaryotic translation initiation factor 4F complex"/>
    <property type="evidence" value="ECO:0007669"/>
    <property type="project" value="TreeGrafter"/>
</dbReference>
<dbReference type="GO" id="GO:0003743">
    <property type="term" value="F:translation initiation factor activity"/>
    <property type="evidence" value="ECO:0007669"/>
    <property type="project" value="UniProtKB-KW"/>
</dbReference>
<gene>
    <name evidence="3" type="primary">EIF4G3_1</name>
    <name evidence="3" type="ORF">Bhyg_17243</name>
</gene>
<accession>A0A9Q0RST9</accession>
<dbReference type="InterPro" id="IPR016024">
    <property type="entry name" value="ARM-type_fold"/>
</dbReference>
<dbReference type="OrthoDB" id="514777at2759"/>
<sequence length="361" mass="40732">MLLNYNVRRDDRVRNDNRSNGGYHKSNRQSGEDGWLATSKSRSSTFFDASKFKNNKSSLDDNNLGSASQFKWNTASAAAPPLANTFAALDSARSGGSVDNSARNNRNARDNYHSKGSMERYQYSDRNNSRSGSQHRSRENSLARNYTQRNIPPFNRSSQSMNALPTPQPSIAVAKPIEVDPSPVEPPSNQISRMQKLARELLDNHHIGEVSIANCHVDVDKFPVEQRWALIRELFNTAVETQGLKTADRSFAGKSLNQWLKMKLITHCDILTGLKSFLEPVEDISLDIPHIWLYIAEMITPLIENGNIKLVHLKTVCPDHAHRILEDLLPYMESTLGQKYVKSLVKLYELKNLVPKTELIS</sequence>
<dbReference type="GO" id="GO:0003729">
    <property type="term" value="F:mRNA binding"/>
    <property type="evidence" value="ECO:0007669"/>
    <property type="project" value="TreeGrafter"/>
</dbReference>
<keyword evidence="3" id="KW-0648">Protein biosynthesis</keyword>
<feature type="region of interest" description="Disordered" evidence="1">
    <location>
        <begin position="92"/>
        <end position="166"/>
    </location>
</feature>
<organism evidence="3 4">
    <name type="scientific">Pseudolycoriella hygida</name>
    <dbReference type="NCBI Taxonomy" id="35572"/>
    <lineage>
        <taxon>Eukaryota</taxon>
        <taxon>Metazoa</taxon>
        <taxon>Ecdysozoa</taxon>
        <taxon>Arthropoda</taxon>
        <taxon>Hexapoda</taxon>
        <taxon>Insecta</taxon>
        <taxon>Pterygota</taxon>
        <taxon>Neoptera</taxon>
        <taxon>Endopterygota</taxon>
        <taxon>Diptera</taxon>
        <taxon>Nematocera</taxon>
        <taxon>Sciaroidea</taxon>
        <taxon>Sciaridae</taxon>
        <taxon>Pseudolycoriella</taxon>
    </lineage>
</organism>
<evidence type="ECO:0000259" key="2">
    <source>
        <dbReference type="PROSITE" id="PS51366"/>
    </source>
</evidence>
<dbReference type="AlphaFoldDB" id="A0A9Q0RST9"/>
<reference evidence="3" key="1">
    <citation type="submission" date="2022-07" db="EMBL/GenBank/DDBJ databases">
        <authorList>
            <person name="Trinca V."/>
            <person name="Uliana J.V.C."/>
            <person name="Torres T.T."/>
            <person name="Ward R.J."/>
            <person name="Monesi N."/>
        </authorList>
    </citation>
    <scope>NUCLEOTIDE SEQUENCE</scope>
    <source>
        <strain evidence="3">HSMRA1968</strain>
        <tissue evidence="3">Whole embryos</tissue>
    </source>
</reference>
<dbReference type="EMBL" id="WJQU01002954">
    <property type="protein sequence ID" value="KAJ6628986.1"/>
    <property type="molecule type" value="Genomic_DNA"/>
</dbReference>
<protein>
    <submittedName>
        <fullName evidence="3">Eukaryotic translation initiation factor 4 gamma 3</fullName>
    </submittedName>
</protein>
<feature type="compositionally biased region" description="Basic and acidic residues" evidence="1">
    <location>
        <begin position="107"/>
        <end position="118"/>
    </location>
</feature>
<keyword evidence="4" id="KW-1185">Reference proteome</keyword>
<dbReference type="Gene3D" id="1.25.40.180">
    <property type="match status" value="1"/>
</dbReference>
<evidence type="ECO:0000313" key="3">
    <source>
        <dbReference type="EMBL" id="KAJ6628986.1"/>
    </source>
</evidence>
<dbReference type="Pfam" id="PF02847">
    <property type="entry name" value="MA3"/>
    <property type="match status" value="1"/>
</dbReference>
<feature type="non-terminal residue" evidence="3">
    <location>
        <position position="1"/>
    </location>
</feature>
<name>A0A9Q0RST9_9DIPT</name>
<feature type="compositionally biased region" description="Polar residues" evidence="1">
    <location>
        <begin position="124"/>
        <end position="135"/>
    </location>
</feature>
<comment type="caution">
    <text evidence="3">The sequence shown here is derived from an EMBL/GenBank/DDBJ whole genome shotgun (WGS) entry which is preliminary data.</text>
</comment>
<feature type="domain" description="MI" evidence="2">
    <location>
        <begin position="190"/>
        <end position="318"/>
    </location>
</feature>
<dbReference type="Proteomes" id="UP001151699">
    <property type="component" value="Unassembled WGS sequence"/>
</dbReference>
<feature type="region of interest" description="Disordered" evidence="1">
    <location>
        <begin position="1"/>
        <end position="36"/>
    </location>
</feature>
<evidence type="ECO:0000313" key="4">
    <source>
        <dbReference type="Proteomes" id="UP001151699"/>
    </source>
</evidence>
<dbReference type="PROSITE" id="PS51366">
    <property type="entry name" value="MI"/>
    <property type="match status" value="1"/>
</dbReference>
<proteinExistence type="predicted"/>
<dbReference type="InterPro" id="IPR003891">
    <property type="entry name" value="Initiation_fac_eIF4g_MI"/>
</dbReference>
<feature type="compositionally biased region" description="Polar residues" evidence="1">
    <location>
        <begin position="142"/>
        <end position="165"/>
    </location>
</feature>
<evidence type="ECO:0000256" key="1">
    <source>
        <dbReference type="SAM" id="MobiDB-lite"/>
    </source>
</evidence>
<keyword evidence="3" id="KW-0396">Initiation factor</keyword>
<dbReference type="PANTHER" id="PTHR23253:SF78">
    <property type="entry name" value="EUKARYOTIC TRANSLATION INITIATION FACTOR 4G1, ISOFORM B-RELATED"/>
    <property type="match status" value="1"/>
</dbReference>